<comment type="caution">
    <text evidence="1">The sequence shown here is derived from an EMBL/GenBank/DDBJ whole genome shotgun (WGS) entry which is preliminary data.</text>
</comment>
<evidence type="ECO:0000313" key="2">
    <source>
        <dbReference type="Proteomes" id="UP001314170"/>
    </source>
</evidence>
<reference evidence="1 2" key="1">
    <citation type="submission" date="2024-01" db="EMBL/GenBank/DDBJ databases">
        <authorList>
            <person name="Waweru B."/>
        </authorList>
    </citation>
    <scope>NUCLEOTIDE SEQUENCE [LARGE SCALE GENOMIC DNA]</scope>
</reference>
<name>A0AAV1SS46_9ROSI</name>
<evidence type="ECO:0000313" key="1">
    <source>
        <dbReference type="EMBL" id="CAK7355812.1"/>
    </source>
</evidence>
<accession>A0AAV1SS46</accession>
<dbReference type="Proteomes" id="UP001314170">
    <property type="component" value="Unassembled WGS sequence"/>
</dbReference>
<protein>
    <submittedName>
        <fullName evidence="1">Uncharacterized protein</fullName>
    </submittedName>
</protein>
<dbReference type="AlphaFoldDB" id="A0AAV1SS46"/>
<organism evidence="1 2">
    <name type="scientific">Dovyalis caffra</name>
    <dbReference type="NCBI Taxonomy" id="77055"/>
    <lineage>
        <taxon>Eukaryota</taxon>
        <taxon>Viridiplantae</taxon>
        <taxon>Streptophyta</taxon>
        <taxon>Embryophyta</taxon>
        <taxon>Tracheophyta</taxon>
        <taxon>Spermatophyta</taxon>
        <taxon>Magnoliopsida</taxon>
        <taxon>eudicotyledons</taxon>
        <taxon>Gunneridae</taxon>
        <taxon>Pentapetalae</taxon>
        <taxon>rosids</taxon>
        <taxon>fabids</taxon>
        <taxon>Malpighiales</taxon>
        <taxon>Salicaceae</taxon>
        <taxon>Flacourtieae</taxon>
        <taxon>Dovyalis</taxon>
    </lineage>
</organism>
<keyword evidence="2" id="KW-1185">Reference proteome</keyword>
<feature type="non-terminal residue" evidence="1">
    <location>
        <position position="1"/>
    </location>
</feature>
<dbReference type="EMBL" id="CAWUPB010001197">
    <property type="protein sequence ID" value="CAK7355812.1"/>
    <property type="molecule type" value="Genomic_DNA"/>
</dbReference>
<sequence length="54" mass="5965">HPLRVSADKLAGGVNGFHGLPRLWSEKVKRETRKGFLVTESVDVFAGLCKGVWD</sequence>
<proteinExistence type="predicted"/>
<gene>
    <name evidence="1" type="ORF">DCAF_LOCUS26074</name>
</gene>